<evidence type="ECO:0000256" key="1">
    <source>
        <dbReference type="SAM" id="MobiDB-lite"/>
    </source>
</evidence>
<protein>
    <submittedName>
        <fullName evidence="2">Uncharacterized protein</fullName>
    </submittedName>
</protein>
<accession>Q0WUK9</accession>
<sequence length="61" mass="7303">MYGPWSQRNGGCSLGRDTIEPSRCRAEIWRRFYRARRESTTRVSPPSENDHRILDSLRRCY</sequence>
<evidence type="ECO:0000313" key="2">
    <source>
        <dbReference type="EMBL" id="BAE99189.1"/>
    </source>
</evidence>
<organism evidence="2">
    <name type="scientific">Arabidopsis thaliana</name>
    <name type="common">Mouse-ear cress</name>
    <dbReference type="NCBI Taxonomy" id="3702"/>
    <lineage>
        <taxon>Eukaryota</taxon>
        <taxon>Viridiplantae</taxon>
        <taxon>Streptophyta</taxon>
        <taxon>Embryophyta</taxon>
        <taxon>Tracheophyta</taxon>
        <taxon>Spermatophyta</taxon>
        <taxon>Magnoliopsida</taxon>
        <taxon>eudicotyledons</taxon>
        <taxon>Gunneridae</taxon>
        <taxon>Pentapetalae</taxon>
        <taxon>rosids</taxon>
        <taxon>malvids</taxon>
        <taxon>Brassicales</taxon>
        <taxon>Brassicaceae</taxon>
        <taxon>Camelineae</taxon>
        <taxon>Arabidopsis</taxon>
    </lineage>
</organism>
<feature type="compositionally biased region" description="Basic and acidic residues" evidence="1">
    <location>
        <begin position="48"/>
        <end position="61"/>
    </location>
</feature>
<proteinExistence type="evidence at transcript level"/>
<reference evidence="2" key="1">
    <citation type="submission" date="2006-07" db="EMBL/GenBank/DDBJ databases">
        <title>Large-scale analysis of RIKEN Arabidopsis full-length (RAFL) cDNAs.</title>
        <authorList>
            <person name="Totoki Y."/>
            <person name="Seki M."/>
            <person name="Ishida J."/>
            <person name="Nakajima M."/>
            <person name="Enju A."/>
            <person name="Morosawa T."/>
            <person name="Kamiya A."/>
            <person name="Narusaka M."/>
            <person name="Shin-i T."/>
            <person name="Nakagawa M."/>
            <person name="Sakamoto N."/>
            <person name="Oishi K."/>
            <person name="Kohara Y."/>
            <person name="Kobayashi M."/>
            <person name="Toyoda A."/>
            <person name="Sakaki Y."/>
            <person name="Sakurai T."/>
            <person name="Iida K."/>
            <person name="Akiyama K."/>
            <person name="Satou M."/>
            <person name="Toyoda T."/>
            <person name="Konagaya A."/>
            <person name="Carninci P."/>
            <person name="Kawai J."/>
            <person name="Hayashizaki Y."/>
            <person name="Shinozaki K."/>
        </authorList>
    </citation>
    <scope>NUCLEOTIDE SEQUENCE</scope>
</reference>
<dbReference type="EMBL" id="AK227144">
    <property type="protein sequence ID" value="BAE99189.1"/>
    <property type="molecule type" value="mRNA"/>
</dbReference>
<feature type="region of interest" description="Disordered" evidence="1">
    <location>
        <begin position="38"/>
        <end position="61"/>
    </location>
</feature>
<name>Q0WUK9_ARATH</name>
<dbReference type="AlphaFoldDB" id="Q0WUK9"/>